<evidence type="ECO:0000313" key="1">
    <source>
        <dbReference type="EMBL" id="KPL51159.1"/>
    </source>
</evidence>
<dbReference type="Pfam" id="PF05932">
    <property type="entry name" value="CesT"/>
    <property type="match status" value="1"/>
</dbReference>
<dbReference type="STRING" id="665126.ABB55_02110"/>
<name>A0A0P6VZC4_9HYPH</name>
<evidence type="ECO:0008006" key="3">
    <source>
        <dbReference type="Google" id="ProtNLM"/>
    </source>
</evidence>
<proteinExistence type="predicted"/>
<protein>
    <recommendedName>
        <fullName evidence="3">Tir chaperone family protein</fullName>
    </recommendedName>
</protein>
<dbReference type="InterPro" id="IPR010261">
    <property type="entry name" value="Tir_chaperone"/>
</dbReference>
<dbReference type="GO" id="GO:0030254">
    <property type="term" value="P:protein secretion by the type III secretion system"/>
    <property type="evidence" value="ECO:0007669"/>
    <property type="project" value="InterPro"/>
</dbReference>
<dbReference type="Gene3D" id="3.30.1460.10">
    <property type="match status" value="1"/>
</dbReference>
<dbReference type="AlphaFoldDB" id="A0A0P6VZC4"/>
<dbReference type="RefSeq" id="WP_054357322.1">
    <property type="nucleotide sequence ID" value="NZ_LJYW01000001.1"/>
</dbReference>
<sequence length="152" mass="16118">MNIDPALTNLLAEFGGQIGLPALALDADGATALAFDGGVQINFQYRADADTLWLITDLGVPANGPAVYEDLLKGNHFWHATLGATLSLSGDETPRVILTLPIGWRGLNGARLARIMETYLNTIRAWSEVIAAPSDDDDAPADAADMGAMIRI</sequence>
<gene>
    <name evidence="1" type="ORF">ABB55_02110</name>
</gene>
<evidence type="ECO:0000313" key="2">
    <source>
        <dbReference type="Proteomes" id="UP000048984"/>
    </source>
</evidence>
<reference evidence="1 2" key="2">
    <citation type="submission" date="2015-10" db="EMBL/GenBank/DDBJ databases">
        <title>Draft Genome Sequence of Prosthecomicrobium hirschii ATCC 27832.</title>
        <authorList>
            <person name="Daniel J."/>
            <person name="Givan S.A."/>
            <person name="Brun Y.V."/>
            <person name="Brown P.J."/>
        </authorList>
    </citation>
    <scope>NUCLEOTIDE SEQUENCE [LARGE SCALE GENOMIC DNA]</scope>
    <source>
        <strain evidence="1 2">16</strain>
    </source>
</reference>
<keyword evidence="2" id="KW-1185">Reference proteome</keyword>
<dbReference type="Proteomes" id="UP000048984">
    <property type="component" value="Unassembled WGS sequence"/>
</dbReference>
<dbReference type="SUPFAM" id="SSF69635">
    <property type="entry name" value="Type III secretory system chaperone-like"/>
    <property type="match status" value="1"/>
</dbReference>
<reference evidence="1 2" key="1">
    <citation type="submission" date="2015-09" db="EMBL/GenBank/DDBJ databases">
        <authorList>
            <person name="Jackson K.R."/>
            <person name="Lunt B.L."/>
            <person name="Fisher J.N.B."/>
            <person name="Gardner A.V."/>
            <person name="Bailey M.E."/>
            <person name="Deus L.M."/>
            <person name="Earl A.S."/>
            <person name="Gibby P.D."/>
            <person name="Hartmann K.A."/>
            <person name="Liu J.E."/>
            <person name="Manci A.M."/>
            <person name="Nielsen D.A."/>
            <person name="Solomon M.B."/>
            <person name="Breakwell D.P."/>
            <person name="Burnett S.H."/>
            <person name="Grose J.H."/>
        </authorList>
    </citation>
    <scope>NUCLEOTIDE SEQUENCE [LARGE SCALE GENOMIC DNA]</scope>
    <source>
        <strain evidence="1 2">16</strain>
    </source>
</reference>
<organism evidence="1 2">
    <name type="scientific">Prosthecodimorpha hirschii</name>
    <dbReference type="NCBI Taxonomy" id="665126"/>
    <lineage>
        <taxon>Bacteria</taxon>
        <taxon>Pseudomonadati</taxon>
        <taxon>Pseudomonadota</taxon>
        <taxon>Alphaproteobacteria</taxon>
        <taxon>Hyphomicrobiales</taxon>
        <taxon>Ancalomicrobiaceae</taxon>
        <taxon>Prosthecodimorpha</taxon>
    </lineage>
</organism>
<dbReference type="CDD" id="cd16364">
    <property type="entry name" value="T3SC_I-like"/>
    <property type="match status" value="1"/>
</dbReference>
<comment type="caution">
    <text evidence="1">The sequence shown here is derived from an EMBL/GenBank/DDBJ whole genome shotgun (WGS) entry which is preliminary data.</text>
</comment>
<dbReference type="EMBL" id="LJYW01000001">
    <property type="protein sequence ID" value="KPL51159.1"/>
    <property type="molecule type" value="Genomic_DNA"/>
</dbReference>
<accession>A0A0P6VZC4</accession>